<dbReference type="InterPro" id="IPR024473">
    <property type="entry name" value="Transposases_IS4_N"/>
</dbReference>
<gene>
    <name evidence="2" type="ORF">J2T55_001607</name>
</gene>
<dbReference type="Proteomes" id="UP001204445">
    <property type="component" value="Unassembled WGS sequence"/>
</dbReference>
<feature type="domain" description="Transposase IS4 N-terminal" evidence="1">
    <location>
        <begin position="17"/>
        <end position="75"/>
    </location>
</feature>
<organism evidence="2 3">
    <name type="scientific">Methylohalomonas lacus</name>
    <dbReference type="NCBI Taxonomy" id="398773"/>
    <lineage>
        <taxon>Bacteria</taxon>
        <taxon>Pseudomonadati</taxon>
        <taxon>Pseudomonadota</taxon>
        <taxon>Gammaproteobacteria</taxon>
        <taxon>Methylohalomonadales</taxon>
        <taxon>Methylohalomonadaceae</taxon>
        <taxon>Methylohalomonas</taxon>
    </lineage>
</organism>
<dbReference type="Pfam" id="PF13006">
    <property type="entry name" value="Nterm_IS4"/>
    <property type="match status" value="1"/>
</dbReference>
<evidence type="ECO:0000313" key="3">
    <source>
        <dbReference type="Proteomes" id="UP001204445"/>
    </source>
</evidence>
<feature type="non-terminal residue" evidence="2">
    <location>
        <position position="76"/>
    </location>
</feature>
<comment type="caution">
    <text evidence="2">The sequence shown here is derived from an EMBL/GenBank/DDBJ whole genome shotgun (WGS) entry which is preliminary data.</text>
</comment>
<name>A0AAE3L1U9_9GAMM</name>
<dbReference type="AlphaFoldDB" id="A0AAE3L1U9"/>
<keyword evidence="3" id="KW-1185">Reference proteome</keyword>
<evidence type="ECO:0000259" key="1">
    <source>
        <dbReference type="Pfam" id="PF13006"/>
    </source>
</evidence>
<accession>A0AAE3L1U9</accession>
<protein>
    <recommendedName>
        <fullName evidence="1">Transposase IS4 N-terminal domain-containing protein</fullName>
    </recommendedName>
</protein>
<evidence type="ECO:0000313" key="2">
    <source>
        <dbReference type="EMBL" id="MCS3903581.1"/>
    </source>
</evidence>
<proteinExistence type="predicted"/>
<dbReference type="EMBL" id="JANUCT010000009">
    <property type="protein sequence ID" value="MCS3903581.1"/>
    <property type="molecule type" value="Genomic_DNA"/>
</dbReference>
<reference evidence="2" key="1">
    <citation type="submission" date="2022-08" db="EMBL/GenBank/DDBJ databases">
        <title>Genomic Encyclopedia of Type Strains, Phase III (KMG-III): the genomes of soil and plant-associated and newly described type strains.</title>
        <authorList>
            <person name="Whitman W."/>
        </authorList>
    </citation>
    <scope>NUCLEOTIDE SEQUENCE</scope>
    <source>
        <strain evidence="2">HMT 1</strain>
    </source>
</reference>
<sequence length="76" mass="8421">MSMAEELRLTASLAEPDSLSVFQQSIPADWIEEALQASGTASIRRRKLPAEQVVWLVLGMGLYRNRSIADVCDKLS</sequence>